<comment type="caution">
    <text evidence="1">The sequence shown here is derived from an EMBL/GenBank/DDBJ whole genome shotgun (WGS) entry which is preliminary data.</text>
</comment>
<dbReference type="AlphaFoldDB" id="A0A365XPT3"/>
<protein>
    <submittedName>
        <fullName evidence="1">Uncharacterized protein</fullName>
    </submittedName>
</protein>
<dbReference type="EMBL" id="QFFJ01000002">
    <property type="protein sequence ID" value="RBL88363.1"/>
    <property type="molecule type" value="Genomic_DNA"/>
</dbReference>
<dbReference type="Proteomes" id="UP000253410">
    <property type="component" value="Unassembled WGS sequence"/>
</dbReference>
<name>A0A365XPT3_9BACT</name>
<accession>A0A365XPT3</accession>
<proteinExistence type="predicted"/>
<gene>
    <name evidence="1" type="ORF">DF182_17370</name>
</gene>
<sequence length="60" mass="7315">MKIGRFKRPYFFMVVSEGNHTFAIRIFDVLFYTKIDYPVSDYRKFKAGKKYSKQFCYSHI</sequence>
<keyword evidence="2" id="KW-1185">Reference proteome</keyword>
<organism evidence="1 2">
    <name type="scientific">Chitinophaga flava</name>
    <dbReference type="NCBI Taxonomy" id="2259036"/>
    <lineage>
        <taxon>Bacteria</taxon>
        <taxon>Pseudomonadati</taxon>
        <taxon>Bacteroidota</taxon>
        <taxon>Chitinophagia</taxon>
        <taxon>Chitinophagales</taxon>
        <taxon>Chitinophagaceae</taxon>
        <taxon>Chitinophaga</taxon>
    </lineage>
</organism>
<reference evidence="1 2" key="1">
    <citation type="submission" date="2018-05" db="EMBL/GenBank/DDBJ databases">
        <title>Chitinophaga sp. K3CV102501T nov., isolated from isolated from a monsoon evergreen broad-leaved forest soil.</title>
        <authorList>
            <person name="Lv Y."/>
        </authorList>
    </citation>
    <scope>NUCLEOTIDE SEQUENCE [LARGE SCALE GENOMIC DNA]</scope>
    <source>
        <strain evidence="1 2">GDMCC 1.1325</strain>
    </source>
</reference>
<evidence type="ECO:0000313" key="1">
    <source>
        <dbReference type="EMBL" id="RBL88363.1"/>
    </source>
</evidence>
<evidence type="ECO:0000313" key="2">
    <source>
        <dbReference type="Proteomes" id="UP000253410"/>
    </source>
</evidence>